<dbReference type="Pfam" id="PF00239">
    <property type="entry name" value="Resolvase"/>
    <property type="match status" value="1"/>
</dbReference>
<comment type="caution">
    <text evidence="7">The sequence shown here is derived from an EMBL/GenBank/DDBJ whole genome shotgun (WGS) entry which is preliminary data.</text>
</comment>
<dbReference type="AlphaFoldDB" id="A0A7X2IVP8"/>
<dbReference type="GO" id="GO:0015074">
    <property type="term" value="P:DNA integration"/>
    <property type="evidence" value="ECO:0007669"/>
    <property type="project" value="UniProtKB-KW"/>
</dbReference>
<evidence type="ECO:0000256" key="1">
    <source>
        <dbReference type="ARBA" id="ARBA00022908"/>
    </source>
</evidence>
<name>A0A7X2IVP8_9BURK</name>
<evidence type="ECO:0000313" key="7">
    <source>
        <dbReference type="EMBL" id="MRV76819.1"/>
    </source>
</evidence>
<dbReference type="InterPro" id="IPR050639">
    <property type="entry name" value="SSR_resolvase"/>
</dbReference>
<organism evidence="7 8">
    <name type="scientific">Pseudoduganella rivuli</name>
    <dbReference type="NCBI Taxonomy" id="2666085"/>
    <lineage>
        <taxon>Bacteria</taxon>
        <taxon>Pseudomonadati</taxon>
        <taxon>Pseudomonadota</taxon>
        <taxon>Betaproteobacteria</taxon>
        <taxon>Burkholderiales</taxon>
        <taxon>Oxalobacteraceae</taxon>
        <taxon>Telluria group</taxon>
        <taxon>Pseudoduganella</taxon>
    </lineage>
</organism>
<evidence type="ECO:0000256" key="4">
    <source>
        <dbReference type="PIRSR" id="PIRSR606118-50"/>
    </source>
</evidence>
<keyword evidence="2" id="KW-0238">DNA-binding</keyword>
<dbReference type="PROSITE" id="PS51736">
    <property type="entry name" value="RECOMBINASES_3"/>
    <property type="match status" value="1"/>
</dbReference>
<accession>A0A7X2IVP8</accession>
<dbReference type="RefSeq" id="WP_154382696.1">
    <property type="nucleotide sequence ID" value="NZ_WKJJ01000048.1"/>
</dbReference>
<evidence type="ECO:0000259" key="6">
    <source>
        <dbReference type="PROSITE" id="PS51736"/>
    </source>
</evidence>
<dbReference type="InterPro" id="IPR006118">
    <property type="entry name" value="Recombinase_CS"/>
</dbReference>
<dbReference type="CDD" id="cd03768">
    <property type="entry name" value="SR_ResInv"/>
    <property type="match status" value="1"/>
</dbReference>
<dbReference type="InterPro" id="IPR006119">
    <property type="entry name" value="Resolv_N"/>
</dbReference>
<dbReference type="PANTHER" id="PTHR30461:SF19">
    <property type="entry name" value="SITE-SPECIFIC RECOMBINASE RESOLVASE FAMILY"/>
    <property type="match status" value="1"/>
</dbReference>
<protein>
    <submittedName>
        <fullName evidence="7">Resolvase</fullName>
    </submittedName>
</protein>
<dbReference type="PANTHER" id="PTHR30461">
    <property type="entry name" value="DNA-INVERTASE FROM LAMBDOID PROPHAGE"/>
    <property type="match status" value="1"/>
</dbReference>
<sequence length="203" mass="22472">MALFAYLRVSTDMQDVNTQKLGVLEYCAARKLGVPEVVEDTVSSKVDWRQREIGVLLGSCVAGDVIVVSEVSRLARSTLQVLEIMQAAANAQVAIHVVKSAMIMDGSLQSKIYATIFGLAAEIERDFIVQRTKEGLARVRAEGTVLGRPPGEAKTLALDAHARKIDHYLELNLNKRAMAKLLDVSPNTLYQWLRRRRPEVLGE</sequence>
<keyword evidence="1" id="KW-0229">DNA integration</keyword>
<gene>
    <name evidence="7" type="ORF">GJ700_34430</name>
</gene>
<dbReference type="EMBL" id="WKJJ01000048">
    <property type="protein sequence ID" value="MRV76819.1"/>
    <property type="molecule type" value="Genomic_DNA"/>
</dbReference>
<dbReference type="PROSITE" id="PS00397">
    <property type="entry name" value="RECOMBINASES_1"/>
    <property type="match status" value="1"/>
</dbReference>
<dbReference type="Gene3D" id="3.40.50.1390">
    <property type="entry name" value="Resolvase, N-terminal catalytic domain"/>
    <property type="match status" value="1"/>
</dbReference>
<reference evidence="7 8" key="1">
    <citation type="submission" date="2019-11" db="EMBL/GenBank/DDBJ databases">
        <title>Novel species isolated from a subtropical stream in China.</title>
        <authorList>
            <person name="Lu H."/>
        </authorList>
    </citation>
    <scope>NUCLEOTIDE SEQUENCE [LARGE SCALE GENOMIC DNA]</scope>
    <source>
        <strain evidence="7 8">FT92W</strain>
    </source>
</reference>
<dbReference type="Proteomes" id="UP000446768">
    <property type="component" value="Unassembled WGS sequence"/>
</dbReference>
<dbReference type="GO" id="GO:0003677">
    <property type="term" value="F:DNA binding"/>
    <property type="evidence" value="ECO:0007669"/>
    <property type="project" value="UniProtKB-KW"/>
</dbReference>
<feature type="active site" description="O-(5'-phospho-DNA)-serine intermediate" evidence="4 5">
    <location>
        <position position="10"/>
    </location>
</feature>
<keyword evidence="8" id="KW-1185">Reference proteome</keyword>
<dbReference type="SMART" id="SM00857">
    <property type="entry name" value="Resolvase"/>
    <property type="match status" value="1"/>
</dbReference>
<keyword evidence="3" id="KW-0233">DNA recombination</keyword>
<proteinExistence type="predicted"/>
<evidence type="ECO:0000256" key="2">
    <source>
        <dbReference type="ARBA" id="ARBA00023125"/>
    </source>
</evidence>
<dbReference type="GO" id="GO:0000150">
    <property type="term" value="F:DNA strand exchange activity"/>
    <property type="evidence" value="ECO:0007669"/>
    <property type="project" value="InterPro"/>
</dbReference>
<evidence type="ECO:0000256" key="3">
    <source>
        <dbReference type="ARBA" id="ARBA00023172"/>
    </source>
</evidence>
<dbReference type="SUPFAM" id="SSF53041">
    <property type="entry name" value="Resolvase-like"/>
    <property type="match status" value="1"/>
</dbReference>
<evidence type="ECO:0000256" key="5">
    <source>
        <dbReference type="PROSITE-ProRule" id="PRU10137"/>
    </source>
</evidence>
<evidence type="ECO:0000313" key="8">
    <source>
        <dbReference type="Proteomes" id="UP000446768"/>
    </source>
</evidence>
<feature type="domain" description="Resolvase/invertase-type recombinase catalytic" evidence="6">
    <location>
        <begin position="2"/>
        <end position="143"/>
    </location>
</feature>
<dbReference type="InterPro" id="IPR036162">
    <property type="entry name" value="Resolvase-like_N_sf"/>
</dbReference>